<evidence type="ECO:0000256" key="1">
    <source>
        <dbReference type="SAM" id="SignalP"/>
    </source>
</evidence>
<evidence type="ECO:0000313" key="3">
    <source>
        <dbReference type="Proteomes" id="UP001196413"/>
    </source>
</evidence>
<comment type="caution">
    <text evidence="2">The sequence shown here is derived from an EMBL/GenBank/DDBJ whole genome shotgun (WGS) entry which is preliminary data.</text>
</comment>
<sequence>MRILILQLVHSLALDALILGISKEKLAHEWQALNFVVVGGEPSRRQSQIGFQLSKQIGKIDDYGDLPVHNVAGTDLILLNLSPLPRRIVRPPALQCSLPHFIDRLERDLQGNDLVIQAQLRQLWSNYERGQPCSTLVAEQLRILQQHNISPESFNIPPASVFRRYALVRKLKKANKILVNYTLSSYTVVRSLSPISELIKK</sequence>
<dbReference type="AlphaFoldDB" id="A0AAD5LXV1"/>
<feature type="chain" id="PRO_5042031183" evidence="1">
    <location>
        <begin position="21"/>
        <end position="201"/>
    </location>
</feature>
<gene>
    <name evidence="2" type="ORF">KIN20_002016</name>
</gene>
<protein>
    <submittedName>
        <fullName evidence="2">Uncharacterized protein</fullName>
    </submittedName>
</protein>
<organism evidence="2 3">
    <name type="scientific">Parelaphostrongylus tenuis</name>
    <name type="common">Meningeal worm</name>
    <dbReference type="NCBI Taxonomy" id="148309"/>
    <lineage>
        <taxon>Eukaryota</taxon>
        <taxon>Metazoa</taxon>
        <taxon>Ecdysozoa</taxon>
        <taxon>Nematoda</taxon>
        <taxon>Chromadorea</taxon>
        <taxon>Rhabditida</taxon>
        <taxon>Rhabditina</taxon>
        <taxon>Rhabditomorpha</taxon>
        <taxon>Strongyloidea</taxon>
        <taxon>Metastrongylidae</taxon>
        <taxon>Parelaphostrongylus</taxon>
    </lineage>
</organism>
<dbReference type="Proteomes" id="UP001196413">
    <property type="component" value="Unassembled WGS sequence"/>
</dbReference>
<dbReference type="EMBL" id="JAHQIW010000263">
    <property type="protein sequence ID" value="KAJ1347063.1"/>
    <property type="molecule type" value="Genomic_DNA"/>
</dbReference>
<reference evidence="2" key="1">
    <citation type="submission" date="2021-06" db="EMBL/GenBank/DDBJ databases">
        <title>Parelaphostrongylus tenuis whole genome reference sequence.</title>
        <authorList>
            <person name="Garwood T.J."/>
            <person name="Larsen P.A."/>
            <person name="Fountain-Jones N.M."/>
            <person name="Garbe J.R."/>
            <person name="Macchietto M.G."/>
            <person name="Kania S.A."/>
            <person name="Gerhold R.W."/>
            <person name="Richards J.E."/>
            <person name="Wolf T.M."/>
        </authorList>
    </citation>
    <scope>NUCLEOTIDE SEQUENCE</scope>
    <source>
        <strain evidence="2">MNPRO001-30</strain>
        <tissue evidence="2">Meninges</tissue>
    </source>
</reference>
<keyword evidence="3" id="KW-1185">Reference proteome</keyword>
<keyword evidence="1" id="KW-0732">Signal</keyword>
<feature type="signal peptide" evidence="1">
    <location>
        <begin position="1"/>
        <end position="20"/>
    </location>
</feature>
<accession>A0AAD5LXV1</accession>
<name>A0AAD5LXV1_PARTN</name>
<proteinExistence type="predicted"/>
<evidence type="ECO:0000313" key="2">
    <source>
        <dbReference type="EMBL" id="KAJ1347063.1"/>
    </source>
</evidence>